<gene>
    <name evidence="3" type="ORF">JOE66_000739</name>
</gene>
<keyword evidence="3" id="KW-0418">Kinase</keyword>
<dbReference type="GO" id="GO:0016301">
    <property type="term" value="F:kinase activity"/>
    <property type="evidence" value="ECO:0007669"/>
    <property type="project" value="UniProtKB-KW"/>
</dbReference>
<protein>
    <submittedName>
        <fullName evidence="3">Sugar/nucleoside kinase (Ribokinase family)</fullName>
    </submittedName>
</protein>
<name>A0ABS2L205_9MICO</name>
<dbReference type="Pfam" id="PF00294">
    <property type="entry name" value="PfkB"/>
    <property type="match status" value="1"/>
</dbReference>
<reference evidence="3 4" key="1">
    <citation type="submission" date="2021-01" db="EMBL/GenBank/DDBJ databases">
        <title>Sequencing the genomes of 1000 actinobacteria strains.</title>
        <authorList>
            <person name="Klenk H.-P."/>
        </authorList>
    </citation>
    <scope>NUCLEOTIDE SEQUENCE [LARGE SCALE GENOMIC DNA]</scope>
    <source>
        <strain evidence="3 4">DSM 13057</strain>
    </source>
</reference>
<dbReference type="EMBL" id="JAFBBU010000001">
    <property type="protein sequence ID" value="MBM7471105.1"/>
    <property type="molecule type" value="Genomic_DNA"/>
</dbReference>
<evidence type="ECO:0000313" key="3">
    <source>
        <dbReference type="EMBL" id="MBM7471105.1"/>
    </source>
</evidence>
<accession>A0ABS2L205</accession>
<dbReference type="SUPFAM" id="SSF53613">
    <property type="entry name" value="Ribokinase-like"/>
    <property type="match status" value="1"/>
</dbReference>
<dbReference type="RefSeq" id="WP_205106866.1">
    <property type="nucleotide sequence ID" value="NZ_BAAAHT010000017.1"/>
</dbReference>
<dbReference type="InterPro" id="IPR011611">
    <property type="entry name" value="PfkB_dom"/>
</dbReference>
<organism evidence="3 4">
    <name type="scientific">Subtercola frigoramans</name>
    <dbReference type="NCBI Taxonomy" id="120298"/>
    <lineage>
        <taxon>Bacteria</taxon>
        <taxon>Bacillati</taxon>
        <taxon>Actinomycetota</taxon>
        <taxon>Actinomycetes</taxon>
        <taxon>Micrococcales</taxon>
        <taxon>Microbacteriaceae</taxon>
        <taxon>Subtercola</taxon>
    </lineage>
</organism>
<sequence>MDLLSATLSPSVTIVGHVCIDENRADDDSAVDEPNVDSLGRGGSGDGTNASSGSGETRRSAGSPAVFMAPQFSRNSVDDVSVLAPYADDFPSLGAGLDFLNPPQAGTTMLYRNIIEGGLRRQECQASAAAEPVPLNEAISARLASTDILVVAPLLPTFTADYVRQLAGGVPSHAVTILIAQGYLRDVTDDAVVVKRAFSEHAEILPLFDLVVFSDEDISDALVVARNWSGLYPRVRFVVTQNSAGATIFSAGSATHVAAHPIDTVGQAIGTGDVFSAEFALSYFHSGDAVAAVAEANVAAADFIVRSAVRAAAV</sequence>
<evidence type="ECO:0000259" key="2">
    <source>
        <dbReference type="Pfam" id="PF00294"/>
    </source>
</evidence>
<feature type="domain" description="Carbohydrate kinase PfkB" evidence="2">
    <location>
        <begin position="200"/>
        <end position="301"/>
    </location>
</feature>
<evidence type="ECO:0000256" key="1">
    <source>
        <dbReference type="SAM" id="MobiDB-lite"/>
    </source>
</evidence>
<dbReference type="InterPro" id="IPR029056">
    <property type="entry name" value="Ribokinase-like"/>
</dbReference>
<feature type="region of interest" description="Disordered" evidence="1">
    <location>
        <begin position="25"/>
        <end position="62"/>
    </location>
</feature>
<keyword evidence="3" id="KW-0808">Transferase</keyword>
<proteinExistence type="predicted"/>
<comment type="caution">
    <text evidence="3">The sequence shown here is derived from an EMBL/GenBank/DDBJ whole genome shotgun (WGS) entry which is preliminary data.</text>
</comment>
<dbReference type="Proteomes" id="UP000776164">
    <property type="component" value="Unassembled WGS sequence"/>
</dbReference>
<evidence type="ECO:0000313" key="4">
    <source>
        <dbReference type="Proteomes" id="UP000776164"/>
    </source>
</evidence>
<dbReference type="Gene3D" id="3.40.1190.20">
    <property type="match status" value="1"/>
</dbReference>
<keyword evidence="4" id="KW-1185">Reference proteome</keyword>